<dbReference type="Gene3D" id="3.90.226.10">
    <property type="entry name" value="2-enoyl-CoA Hydratase, Chain A, domain 1"/>
    <property type="match status" value="1"/>
</dbReference>
<dbReference type="InterPro" id="IPR014748">
    <property type="entry name" value="Enoyl-CoA_hydra_C"/>
</dbReference>
<sequence length="274" mass="28978">MVDGMVDWTVKDQTDVLESAGHEGVLRLTLSRPQSLNAFDDRLQSDLLVAIRRAGSDPDVRSVIMTGRGRAFSSGADIAMEGITDATRLAPRTESELRQFYNPIIRALREMPKPVVAAVNGPAVGVGCSVVLACDHVIAARAASFSLAFSRVGLTLDAGASLLVGARIGLTRATRMALLAETVDAETALSWGMVDAVVDDDLFTDQVERIATQLSNGPTAAYAATKASLNAALLPHLDAAFEAEIVGQTALVDGPDFRRAVKRFQQPGSKSSSV</sequence>
<accession>A0A3G8JRA3</accession>
<dbReference type="CDD" id="cd06558">
    <property type="entry name" value="crotonase-like"/>
    <property type="match status" value="1"/>
</dbReference>
<reference evidence="2 3" key="1">
    <citation type="submission" date="2018-11" db="EMBL/GenBank/DDBJ databases">
        <title>Gordonia insulae sp. nov., isolated from an island soil.</title>
        <authorList>
            <person name="Kim Y.S."/>
            <person name="Kim S.B."/>
        </authorList>
    </citation>
    <scope>NUCLEOTIDE SEQUENCE [LARGE SCALE GENOMIC DNA]</scope>
    <source>
        <strain evidence="2 3">MMS17-SY073</strain>
    </source>
</reference>
<organism evidence="2 3">
    <name type="scientific">Gordonia insulae</name>
    <dbReference type="NCBI Taxonomy" id="2420509"/>
    <lineage>
        <taxon>Bacteria</taxon>
        <taxon>Bacillati</taxon>
        <taxon>Actinomycetota</taxon>
        <taxon>Actinomycetes</taxon>
        <taxon>Mycobacteriales</taxon>
        <taxon>Gordoniaceae</taxon>
        <taxon>Gordonia</taxon>
    </lineage>
</organism>
<evidence type="ECO:0000313" key="3">
    <source>
        <dbReference type="Proteomes" id="UP000271469"/>
    </source>
</evidence>
<keyword evidence="3" id="KW-1185">Reference proteome</keyword>
<dbReference type="EMBL" id="CP033972">
    <property type="protein sequence ID" value="AZG47661.1"/>
    <property type="molecule type" value="Genomic_DNA"/>
</dbReference>
<dbReference type="AlphaFoldDB" id="A0A3G8JRA3"/>
<keyword evidence="2" id="KW-0413">Isomerase</keyword>
<dbReference type="GO" id="GO:0016853">
    <property type="term" value="F:isomerase activity"/>
    <property type="evidence" value="ECO:0007669"/>
    <property type="project" value="UniProtKB-KW"/>
</dbReference>
<dbReference type="SUPFAM" id="SSF52096">
    <property type="entry name" value="ClpP/crotonase"/>
    <property type="match status" value="1"/>
</dbReference>
<gene>
    <name evidence="2" type="primary">paaG_5</name>
    <name evidence="2" type="ORF">D7316_04273</name>
</gene>
<dbReference type="KEGG" id="gom:D7316_04273"/>
<dbReference type="PANTHER" id="PTHR43459:SF1">
    <property type="entry name" value="EG:BACN32G11.4 PROTEIN"/>
    <property type="match status" value="1"/>
</dbReference>
<dbReference type="InterPro" id="IPR029045">
    <property type="entry name" value="ClpP/crotonase-like_dom_sf"/>
</dbReference>
<name>A0A3G8JRA3_9ACTN</name>
<comment type="similarity">
    <text evidence="1">Belongs to the enoyl-CoA hydratase/isomerase family.</text>
</comment>
<dbReference type="Pfam" id="PF00378">
    <property type="entry name" value="ECH_1"/>
    <property type="match status" value="1"/>
</dbReference>
<evidence type="ECO:0000256" key="1">
    <source>
        <dbReference type="ARBA" id="ARBA00005254"/>
    </source>
</evidence>
<proteinExistence type="inferred from homology"/>
<dbReference type="Gene3D" id="1.10.12.10">
    <property type="entry name" value="Lyase 2-enoyl-coa Hydratase, Chain A, domain 2"/>
    <property type="match status" value="1"/>
</dbReference>
<dbReference type="EC" id="5.3.3.18" evidence="2"/>
<dbReference type="PANTHER" id="PTHR43459">
    <property type="entry name" value="ENOYL-COA HYDRATASE"/>
    <property type="match status" value="1"/>
</dbReference>
<dbReference type="Proteomes" id="UP000271469">
    <property type="component" value="Chromosome"/>
</dbReference>
<evidence type="ECO:0000313" key="2">
    <source>
        <dbReference type="EMBL" id="AZG47661.1"/>
    </source>
</evidence>
<dbReference type="InterPro" id="IPR001753">
    <property type="entry name" value="Enoyl-CoA_hydra/iso"/>
</dbReference>
<protein>
    <submittedName>
        <fullName evidence="2">1,2-epoxyphenylacetyl-CoA isomerase</fullName>
        <ecNumber evidence="2">5.3.3.18</ecNumber>
    </submittedName>
</protein>